<accession>A0ABP2IAM5</accession>
<comment type="caution">
    <text evidence="2">The sequence shown here is derived from an EMBL/GenBank/DDBJ whole genome shotgun (WGS) entry which is preliminary data.</text>
</comment>
<protein>
    <recommendedName>
        <fullName evidence="1">HTH rpiR-type domain-containing protein</fullName>
    </recommendedName>
</protein>
<dbReference type="EMBL" id="ADNT01000042">
    <property type="protein sequence ID" value="EFG50157.1"/>
    <property type="molecule type" value="Genomic_DNA"/>
</dbReference>
<dbReference type="GeneID" id="32031330"/>
<proteinExistence type="predicted"/>
<dbReference type="InterPro" id="IPR000281">
    <property type="entry name" value="HTH_RpiR"/>
</dbReference>
<dbReference type="Proteomes" id="UP000003764">
    <property type="component" value="Unassembled WGS sequence"/>
</dbReference>
<reference evidence="2 3" key="1">
    <citation type="submission" date="2010-04" db="EMBL/GenBank/DDBJ databases">
        <authorList>
            <person name="Muzny D."/>
            <person name="Qin X."/>
            <person name="Deng J."/>
            <person name="Jiang H."/>
            <person name="Liu Y."/>
            <person name="Qu J."/>
            <person name="Song X.-Z."/>
            <person name="Zhang L."/>
            <person name="Thornton R."/>
            <person name="Coyle M."/>
            <person name="Francisco L."/>
            <person name="Jackson L."/>
            <person name="Javaid M."/>
            <person name="Korchina V."/>
            <person name="Kovar C."/>
            <person name="Mata R."/>
            <person name="Mathew T."/>
            <person name="Ngo R."/>
            <person name="Nguyen L."/>
            <person name="Nguyen N."/>
            <person name="Okwuonu G."/>
            <person name="Ongeri F."/>
            <person name="Pham C."/>
            <person name="Simmons D."/>
            <person name="Wilczek-Boney K."/>
            <person name="Hale W."/>
            <person name="Jakkamsetti A."/>
            <person name="Pham P."/>
            <person name="Ruth R."/>
            <person name="San Lucas F."/>
            <person name="Warren J."/>
            <person name="Zhang J."/>
            <person name="Zhao Z."/>
            <person name="Zhou C."/>
            <person name="Zhu D."/>
            <person name="Lee S."/>
            <person name="Bess C."/>
            <person name="Blankenburg K."/>
            <person name="Forbes L."/>
            <person name="Fu Q."/>
            <person name="Gubbala S."/>
            <person name="Hirani K."/>
            <person name="Jayaseelan J.C."/>
            <person name="Lara F."/>
            <person name="Munidasa M."/>
            <person name="Palculict T."/>
            <person name="Patil S."/>
            <person name="Pu L.-L."/>
            <person name="Saada N."/>
            <person name="Tang L."/>
            <person name="Weissenberger G."/>
            <person name="Zhu Y."/>
            <person name="Hemphill L."/>
            <person name="Shang Y."/>
            <person name="Youmans B."/>
            <person name="Ayvaz T."/>
            <person name="Ross M."/>
            <person name="Santibanez J."/>
            <person name="Aqrawi P."/>
            <person name="Gross S."/>
            <person name="Joshi V."/>
            <person name="Fowler G."/>
            <person name="Nazareth L."/>
            <person name="Reid J."/>
            <person name="Worley K."/>
            <person name="Petrosino J."/>
            <person name="Highlander S."/>
            <person name="Gibbs R."/>
            <person name="Gibbs R."/>
        </authorList>
    </citation>
    <scope>NUCLEOTIDE SEQUENCE [LARGE SCALE GENOMIC DNA]</scope>
    <source>
        <strain evidence="2 3">ATCC 11563</strain>
    </source>
</reference>
<dbReference type="InterPro" id="IPR036388">
    <property type="entry name" value="WH-like_DNA-bd_sf"/>
</dbReference>
<dbReference type="PROSITE" id="PS51071">
    <property type="entry name" value="HTH_RPIR"/>
    <property type="match status" value="1"/>
</dbReference>
<feature type="domain" description="HTH rpiR-type" evidence="1">
    <location>
        <begin position="1"/>
        <end position="56"/>
    </location>
</feature>
<dbReference type="InterPro" id="IPR009057">
    <property type="entry name" value="Homeodomain-like_sf"/>
</dbReference>
<dbReference type="SUPFAM" id="SSF46689">
    <property type="entry name" value="Homeodomain-like"/>
    <property type="match status" value="1"/>
</dbReference>
<dbReference type="RefSeq" id="WP_003141793.1">
    <property type="nucleotide sequence ID" value="NZ_ADNT01000042.1"/>
</dbReference>
<dbReference type="Pfam" id="PF01418">
    <property type="entry name" value="HTH_6"/>
    <property type="match status" value="1"/>
</dbReference>
<dbReference type="Gene3D" id="1.10.10.10">
    <property type="entry name" value="Winged helix-like DNA-binding domain superfamily/Winged helix DNA-binding domain"/>
    <property type="match status" value="1"/>
</dbReference>
<evidence type="ECO:0000313" key="2">
    <source>
        <dbReference type="EMBL" id="EFG50157.1"/>
    </source>
</evidence>
<sequence length="56" mass="6572">MANQFYSNSQSYTEIEQNVLDYIASYQTDLKDLNIQKLAYETLTSKSTIFRLTKKL</sequence>
<keyword evidence="3" id="KW-1185">Reference proteome</keyword>
<organism evidence="2 3">
    <name type="scientific">Aerococcus viridans (strain ATCC 11563 / DSM 20340 / CCUG 4311 / JCM 20461 / NBRC 12219 / NCTC 8251 / M1)</name>
    <dbReference type="NCBI Taxonomy" id="655812"/>
    <lineage>
        <taxon>Bacteria</taxon>
        <taxon>Bacillati</taxon>
        <taxon>Bacillota</taxon>
        <taxon>Bacilli</taxon>
        <taxon>Lactobacillales</taxon>
        <taxon>Aerococcaceae</taxon>
        <taxon>Aerococcus</taxon>
    </lineage>
</organism>
<gene>
    <name evidence="2" type="ORF">HMPREF0061_0506</name>
</gene>
<evidence type="ECO:0000259" key="1">
    <source>
        <dbReference type="PROSITE" id="PS51071"/>
    </source>
</evidence>
<evidence type="ECO:0000313" key="3">
    <source>
        <dbReference type="Proteomes" id="UP000003764"/>
    </source>
</evidence>
<name>A0ABP2IAM5_AERVM</name>